<sequence length="188" mass="21106">VFSYPDSRIVETAYGQVQGRRLIYKGEKQVDAFQGIPYAKPPVGELRFEKPQPPENRSGIKETKGFGKRAIQAPLFYFDHFLKGFSSEDCLYLNVFSPCWDPPKDGFPVMVFIQGGGFEVGDTMSFGDLNICENIETHDVIFVTIAYRLGYLGFFTTGDEVCPGNFGLWDQTAALRWVNDNIEAFGGN</sequence>
<dbReference type="PROSITE" id="PS00941">
    <property type="entry name" value="CARBOXYLESTERASE_B_2"/>
    <property type="match status" value="1"/>
</dbReference>
<dbReference type="InterPro" id="IPR019819">
    <property type="entry name" value="Carboxylesterase_B_CS"/>
</dbReference>
<dbReference type="AlphaFoldDB" id="A0AAN4ZIJ3"/>
<dbReference type="InterPro" id="IPR002018">
    <property type="entry name" value="CarbesteraseB"/>
</dbReference>
<evidence type="ECO:0000259" key="1">
    <source>
        <dbReference type="Pfam" id="PF00135"/>
    </source>
</evidence>
<organism evidence="2 3">
    <name type="scientific">Pristionchus mayeri</name>
    <dbReference type="NCBI Taxonomy" id="1317129"/>
    <lineage>
        <taxon>Eukaryota</taxon>
        <taxon>Metazoa</taxon>
        <taxon>Ecdysozoa</taxon>
        <taxon>Nematoda</taxon>
        <taxon>Chromadorea</taxon>
        <taxon>Rhabditida</taxon>
        <taxon>Rhabditina</taxon>
        <taxon>Diplogasteromorpha</taxon>
        <taxon>Diplogasteroidea</taxon>
        <taxon>Neodiplogasteridae</taxon>
        <taxon>Pristionchus</taxon>
    </lineage>
</organism>
<dbReference type="Pfam" id="PF00135">
    <property type="entry name" value="COesterase"/>
    <property type="match status" value="1"/>
</dbReference>
<evidence type="ECO:0000313" key="3">
    <source>
        <dbReference type="Proteomes" id="UP001328107"/>
    </source>
</evidence>
<dbReference type="InterPro" id="IPR029058">
    <property type="entry name" value="AB_hydrolase_fold"/>
</dbReference>
<dbReference type="Gene3D" id="3.40.50.1820">
    <property type="entry name" value="alpha/beta hydrolase"/>
    <property type="match status" value="1"/>
</dbReference>
<accession>A0AAN4ZIJ3</accession>
<protein>
    <recommendedName>
        <fullName evidence="1">Carboxylesterase type B domain-containing protein</fullName>
    </recommendedName>
</protein>
<dbReference type="SUPFAM" id="SSF53474">
    <property type="entry name" value="alpha/beta-Hydrolases"/>
    <property type="match status" value="1"/>
</dbReference>
<feature type="domain" description="Carboxylesterase type B" evidence="1">
    <location>
        <begin position="7"/>
        <end position="188"/>
    </location>
</feature>
<evidence type="ECO:0000313" key="2">
    <source>
        <dbReference type="EMBL" id="GMR37575.1"/>
    </source>
</evidence>
<proteinExistence type="predicted"/>
<name>A0AAN4ZIJ3_9BILA</name>
<dbReference type="Proteomes" id="UP001328107">
    <property type="component" value="Unassembled WGS sequence"/>
</dbReference>
<dbReference type="PANTHER" id="PTHR44590:SF3">
    <property type="entry name" value="CARBOXYLESTERASE TYPE B DOMAIN-CONTAINING PROTEIN"/>
    <property type="match status" value="1"/>
</dbReference>
<reference evidence="3" key="1">
    <citation type="submission" date="2022-10" db="EMBL/GenBank/DDBJ databases">
        <title>Genome assembly of Pristionchus species.</title>
        <authorList>
            <person name="Yoshida K."/>
            <person name="Sommer R.J."/>
        </authorList>
    </citation>
    <scope>NUCLEOTIDE SEQUENCE [LARGE SCALE GENOMIC DNA]</scope>
    <source>
        <strain evidence="3">RS5460</strain>
    </source>
</reference>
<gene>
    <name evidence="2" type="ORF">PMAYCL1PPCAC_07770</name>
</gene>
<keyword evidence="3" id="KW-1185">Reference proteome</keyword>
<dbReference type="EMBL" id="BTRK01000002">
    <property type="protein sequence ID" value="GMR37575.1"/>
    <property type="molecule type" value="Genomic_DNA"/>
</dbReference>
<comment type="caution">
    <text evidence="2">The sequence shown here is derived from an EMBL/GenBank/DDBJ whole genome shotgun (WGS) entry which is preliminary data.</text>
</comment>
<dbReference type="PANTHER" id="PTHR44590">
    <property type="entry name" value="CARBOXYLIC ESTER HYDROLASE-RELATED"/>
    <property type="match status" value="1"/>
</dbReference>
<feature type="non-terminal residue" evidence="2">
    <location>
        <position position="1"/>
    </location>
</feature>